<feature type="domain" description="Thymidylate kinase-like" evidence="12">
    <location>
        <begin position="9"/>
        <end position="196"/>
    </location>
</feature>
<keyword evidence="6 11" id="KW-0547">Nucleotide-binding</keyword>
<name>A0A223AUD7_9FIRM</name>
<evidence type="ECO:0000256" key="9">
    <source>
        <dbReference type="ARBA" id="ARBA00048743"/>
    </source>
</evidence>
<dbReference type="Proteomes" id="UP000214689">
    <property type="component" value="Chromosome"/>
</dbReference>
<dbReference type="PANTHER" id="PTHR10344">
    <property type="entry name" value="THYMIDYLATE KINASE"/>
    <property type="match status" value="1"/>
</dbReference>
<dbReference type="GO" id="GO:0006233">
    <property type="term" value="P:dTDP biosynthetic process"/>
    <property type="evidence" value="ECO:0007669"/>
    <property type="project" value="InterPro"/>
</dbReference>
<evidence type="ECO:0000256" key="3">
    <source>
        <dbReference type="ARBA" id="ARBA00017144"/>
    </source>
</evidence>
<protein>
    <recommendedName>
        <fullName evidence="3 11">Thymidylate kinase</fullName>
        <ecNumber evidence="2 11">2.7.4.9</ecNumber>
    </recommendedName>
    <alternativeName>
        <fullName evidence="11">dTMP kinase</fullName>
    </alternativeName>
</protein>
<evidence type="ECO:0000256" key="4">
    <source>
        <dbReference type="ARBA" id="ARBA00022679"/>
    </source>
</evidence>
<keyword evidence="14" id="KW-1185">Reference proteome</keyword>
<evidence type="ECO:0000256" key="6">
    <source>
        <dbReference type="ARBA" id="ARBA00022741"/>
    </source>
</evidence>
<dbReference type="HAMAP" id="MF_00165">
    <property type="entry name" value="Thymidylate_kinase"/>
    <property type="match status" value="1"/>
</dbReference>
<keyword evidence="8 11" id="KW-0067">ATP-binding</keyword>
<comment type="similarity">
    <text evidence="1 11">Belongs to the thymidylate kinase family.</text>
</comment>
<keyword evidence="7 11" id="KW-0418">Kinase</keyword>
<dbReference type="InterPro" id="IPR018095">
    <property type="entry name" value="Thymidylate_kin_CS"/>
</dbReference>
<gene>
    <name evidence="11" type="primary">tmk</name>
    <name evidence="13" type="ORF">AXF17_07900</name>
</gene>
<feature type="binding site" evidence="11">
    <location>
        <begin position="11"/>
        <end position="18"/>
    </location>
    <ligand>
        <name>ATP</name>
        <dbReference type="ChEBI" id="CHEBI:30616"/>
    </ligand>
</feature>
<dbReference type="AlphaFoldDB" id="A0A223AUD7"/>
<dbReference type="InterPro" id="IPR018094">
    <property type="entry name" value="Thymidylate_kinase"/>
</dbReference>
<evidence type="ECO:0000259" key="12">
    <source>
        <dbReference type="Pfam" id="PF02223"/>
    </source>
</evidence>
<comment type="catalytic activity">
    <reaction evidence="9 11">
        <text>dTMP + ATP = dTDP + ADP</text>
        <dbReference type="Rhea" id="RHEA:13517"/>
        <dbReference type="ChEBI" id="CHEBI:30616"/>
        <dbReference type="ChEBI" id="CHEBI:58369"/>
        <dbReference type="ChEBI" id="CHEBI:63528"/>
        <dbReference type="ChEBI" id="CHEBI:456216"/>
        <dbReference type="EC" id="2.7.4.9"/>
    </reaction>
</comment>
<dbReference type="GO" id="GO:0004798">
    <property type="term" value="F:dTMP kinase activity"/>
    <property type="evidence" value="ECO:0007669"/>
    <property type="project" value="UniProtKB-UniRule"/>
</dbReference>
<dbReference type="InterPro" id="IPR027417">
    <property type="entry name" value="P-loop_NTPase"/>
</dbReference>
<evidence type="ECO:0000256" key="11">
    <source>
        <dbReference type="HAMAP-Rule" id="MF_00165"/>
    </source>
</evidence>
<dbReference type="PROSITE" id="PS01331">
    <property type="entry name" value="THYMIDYLATE_KINASE"/>
    <property type="match status" value="1"/>
</dbReference>
<evidence type="ECO:0000256" key="7">
    <source>
        <dbReference type="ARBA" id="ARBA00022777"/>
    </source>
</evidence>
<dbReference type="EMBL" id="CP016199">
    <property type="protein sequence ID" value="ASS38580.1"/>
    <property type="molecule type" value="Genomic_DNA"/>
</dbReference>
<dbReference type="EC" id="2.7.4.9" evidence="2 11"/>
<dbReference type="CDD" id="cd01672">
    <property type="entry name" value="TMPK"/>
    <property type="match status" value="1"/>
</dbReference>
<dbReference type="NCBIfam" id="TIGR00041">
    <property type="entry name" value="DTMP_kinase"/>
    <property type="match status" value="1"/>
</dbReference>
<reference evidence="14" key="1">
    <citation type="submission" date="2016-05" db="EMBL/GenBank/DDBJ databases">
        <authorList>
            <person name="Holder M.E."/>
            <person name="Ajami N.J."/>
            <person name="Petrosino J.F."/>
        </authorList>
    </citation>
    <scope>NUCLEOTIDE SEQUENCE [LARGE SCALE GENOMIC DNA]</scope>
    <source>
        <strain evidence="14">ATCC 700696</strain>
    </source>
</reference>
<dbReference type="InterPro" id="IPR039430">
    <property type="entry name" value="Thymidylate_kin-like_dom"/>
</dbReference>
<dbReference type="PANTHER" id="PTHR10344:SF4">
    <property type="entry name" value="UMP-CMP KINASE 2, MITOCHONDRIAL"/>
    <property type="match status" value="1"/>
</dbReference>
<dbReference type="SUPFAM" id="SSF52540">
    <property type="entry name" value="P-loop containing nucleoside triphosphate hydrolases"/>
    <property type="match status" value="1"/>
</dbReference>
<dbReference type="GO" id="GO:0005829">
    <property type="term" value="C:cytosol"/>
    <property type="evidence" value="ECO:0007669"/>
    <property type="project" value="TreeGrafter"/>
</dbReference>
<dbReference type="GO" id="GO:0006235">
    <property type="term" value="P:dTTP biosynthetic process"/>
    <property type="evidence" value="ECO:0007669"/>
    <property type="project" value="UniProtKB-UniRule"/>
</dbReference>
<dbReference type="GO" id="GO:0006227">
    <property type="term" value="P:dUDP biosynthetic process"/>
    <property type="evidence" value="ECO:0007669"/>
    <property type="project" value="TreeGrafter"/>
</dbReference>
<proteinExistence type="inferred from homology"/>
<accession>A0A223AUD7</accession>
<organism evidence="13 14">
    <name type="scientific">Mogibacterium pumilum</name>
    <dbReference type="NCBI Taxonomy" id="86332"/>
    <lineage>
        <taxon>Bacteria</taxon>
        <taxon>Bacillati</taxon>
        <taxon>Bacillota</taxon>
        <taxon>Clostridia</taxon>
        <taxon>Peptostreptococcales</taxon>
        <taxon>Anaerovoracaceae</taxon>
        <taxon>Mogibacterium</taxon>
    </lineage>
</organism>
<dbReference type="OrthoDB" id="9774907at2"/>
<evidence type="ECO:0000256" key="2">
    <source>
        <dbReference type="ARBA" id="ARBA00012980"/>
    </source>
</evidence>
<evidence type="ECO:0000256" key="10">
    <source>
        <dbReference type="ARBA" id="ARBA00057735"/>
    </source>
</evidence>
<keyword evidence="5 11" id="KW-0545">Nucleotide biosynthesis</keyword>
<evidence type="ECO:0000256" key="5">
    <source>
        <dbReference type="ARBA" id="ARBA00022727"/>
    </source>
</evidence>
<dbReference type="Pfam" id="PF02223">
    <property type="entry name" value="Thymidylate_kin"/>
    <property type="match status" value="1"/>
</dbReference>
<dbReference type="FunFam" id="3.40.50.300:FF:000225">
    <property type="entry name" value="Thymidylate kinase"/>
    <property type="match status" value="1"/>
</dbReference>
<evidence type="ECO:0000256" key="1">
    <source>
        <dbReference type="ARBA" id="ARBA00009776"/>
    </source>
</evidence>
<evidence type="ECO:0000313" key="14">
    <source>
        <dbReference type="Proteomes" id="UP000214689"/>
    </source>
</evidence>
<evidence type="ECO:0000256" key="8">
    <source>
        <dbReference type="ARBA" id="ARBA00022840"/>
    </source>
</evidence>
<sequence length="203" mass="22921">MPKGIFITLEGPDGSGKSTQVENIKSYFANVGREVVVSREPGGTSISEKLRSIVLDNENAEMDDITEMFVYAAARAQHVAEKIRPALDRGVVVICDRFVDSSIAYQGYGRNLGDQVAEVNRYATGGLEPDITFFMDLDPEISRSRIGKGVRDRLEQQKLDFHYRVYEGYKALCDKYPERVIRIDATRTIDEIKEDIYSKLEVL</sequence>
<dbReference type="GO" id="GO:0005524">
    <property type="term" value="F:ATP binding"/>
    <property type="evidence" value="ECO:0007669"/>
    <property type="project" value="UniProtKB-UniRule"/>
</dbReference>
<dbReference type="Gene3D" id="3.40.50.300">
    <property type="entry name" value="P-loop containing nucleotide triphosphate hydrolases"/>
    <property type="match status" value="1"/>
</dbReference>
<comment type="function">
    <text evidence="10 11">Phosphorylation of dTMP to form dTDP in both de novo and salvage pathways of dTTP synthesis.</text>
</comment>
<keyword evidence="4 11" id="KW-0808">Transferase</keyword>
<evidence type="ECO:0000313" key="13">
    <source>
        <dbReference type="EMBL" id="ASS38580.1"/>
    </source>
</evidence>